<keyword evidence="4" id="KW-1185">Reference proteome</keyword>
<feature type="signal peptide" evidence="2">
    <location>
        <begin position="1"/>
        <end position="23"/>
    </location>
</feature>
<accession>A0ABU9ARD5</accession>
<proteinExistence type="predicted"/>
<dbReference type="RefSeq" id="WP_341403517.1">
    <property type="nucleotide sequence ID" value="NZ_JBBUKT010000002.1"/>
</dbReference>
<feature type="chain" id="PRO_5045373703" evidence="2">
    <location>
        <begin position="24"/>
        <end position="1012"/>
    </location>
</feature>
<evidence type="ECO:0000313" key="4">
    <source>
        <dbReference type="Proteomes" id="UP001371305"/>
    </source>
</evidence>
<keyword evidence="1 2" id="KW-0732">Signal</keyword>
<gene>
    <name evidence="3" type="ORF">WKV53_06340</name>
</gene>
<evidence type="ECO:0000313" key="3">
    <source>
        <dbReference type="EMBL" id="MEK7950103.1"/>
    </source>
</evidence>
<comment type="caution">
    <text evidence="3">The sequence shown here is derived from an EMBL/GenBank/DDBJ whole genome shotgun (WGS) entry which is preliminary data.</text>
</comment>
<name>A0ABU9ARD5_9BACT</name>
<dbReference type="Pfam" id="PF12951">
    <property type="entry name" value="PATR"/>
    <property type="match status" value="3"/>
</dbReference>
<dbReference type="NCBIfam" id="TIGR02601">
    <property type="entry name" value="autotrns_rpt"/>
    <property type="match status" value="2"/>
</dbReference>
<reference evidence="3 4" key="1">
    <citation type="submission" date="2024-04" db="EMBL/GenBank/DDBJ databases">
        <title>Luteolibacter sp. isolated from soil.</title>
        <authorList>
            <person name="An J."/>
        </authorList>
    </citation>
    <scope>NUCLEOTIDE SEQUENCE [LARGE SCALE GENOMIC DNA]</scope>
    <source>
        <strain evidence="3 4">Y139</strain>
    </source>
</reference>
<dbReference type="Proteomes" id="UP001371305">
    <property type="component" value="Unassembled WGS sequence"/>
</dbReference>
<dbReference type="InterPro" id="IPR013425">
    <property type="entry name" value="Autotrns_rpt"/>
</dbReference>
<protein>
    <submittedName>
        <fullName evidence="3">Autotransporter-associated beta strand repeat-containing protein</fullName>
    </submittedName>
</protein>
<evidence type="ECO:0000256" key="2">
    <source>
        <dbReference type="SAM" id="SignalP"/>
    </source>
</evidence>
<organism evidence="3 4">
    <name type="scientific">Luteolibacter soli</name>
    <dbReference type="NCBI Taxonomy" id="3135280"/>
    <lineage>
        <taxon>Bacteria</taxon>
        <taxon>Pseudomonadati</taxon>
        <taxon>Verrucomicrobiota</taxon>
        <taxon>Verrucomicrobiia</taxon>
        <taxon>Verrucomicrobiales</taxon>
        <taxon>Verrucomicrobiaceae</taxon>
        <taxon>Luteolibacter</taxon>
    </lineage>
</organism>
<dbReference type="EMBL" id="JBBUKT010000002">
    <property type="protein sequence ID" value="MEK7950103.1"/>
    <property type="molecule type" value="Genomic_DNA"/>
</dbReference>
<evidence type="ECO:0000256" key="1">
    <source>
        <dbReference type="ARBA" id="ARBA00022729"/>
    </source>
</evidence>
<sequence>MTQRQTLLALAAMTSLSATPVLALSLYWDGTNTTPDADGGAGTWDTATTLNWDTAATAGSDAVWPATGTDNDAVFAGAGGAVTIPTNGVVANDLSFQSTGYTVSGDPLTLNAATNNITVAGGVTAAISVPVTATAGNVNVVGTGTLDLSGAYAGSARNFTVSSATVNLSSPTFAIKKFIVGAIIGTTTPATLNLNGGTVTTSGDYVGIGDGISATLNVQGGNLTLGAATTALFLGTNTNTVGTLNITSGSVNVNSGPLNVGTGYNGAQTTASTGILTISGTGAYNHNSGSQVKLTNSANQTGTVNLLAGGTFSINGQAITKGLGTATFNFDGGTLRSLVSTANYFTGGLNPVVNAGGANVDTNGFNGTISTNLTAGTGNGGLTKKGAGFLGLAGVNTYTGNTVIQGGQLIANALTAIPAPAKVSVASGAGYGTRLGLVSEADFLSLAGAAAFAPGSYAAFDTGSGNQVLTTNIATATNLGTAIGLAKVGANTLTVDLSAQTFTGDIAVNGGPLTLDTAGTRSYGGAITGNQTLNVQGTGGLTLTGTSSIGQFNKFGGSTFTSAGTMTVANGQNFYAHEGTFRQTGGVVNSGAYVVIGRTAGLTAEYVINEGVLNASGVTGTSRNTVLAEQGSTGILTINGGLVNALNSATGGAAGNSVYGIRMAGTVADTATLNLNGGTLVLSRTTGVGTSTFNFNGGTLKANNSFTDFMWGLTRANVRNGGAVIDTNGSNVTIAQALRHSEIPGDAATDGGLVKRGDGALDLASSENDYTGDTTVVGGSLVMHSPTLADGSDVTIGSGAFLDLETGVTDTIRTLVINGQPAAVGTWGGSGSSGADHVSDAILGDGLLLVTQLAAVSDYDAWATGKGLTGGNAASTADPDQDGVSNLLEFALDGDPLSASDKGKQVVQIQDVSAPAGKELTLVVAVRDGATFTAGSGNSQTATVDGVVYRIEGSLGLASFDSPVSHVSVSDDAGIDMPYLGGTDWEYHTFKLNASEGLPSKGFLRVSVQPAP</sequence>